<organism evidence="2 3">
    <name type="scientific">Hymenobacter saemangeumensis</name>
    <dbReference type="NCBI Taxonomy" id="1084522"/>
    <lineage>
        <taxon>Bacteria</taxon>
        <taxon>Pseudomonadati</taxon>
        <taxon>Bacteroidota</taxon>
        <taxon>Cytophagia</taxon>
        <taxon>Cytophagales</taxon>
        <taxon>Hymenobacteraceae</taxon>
        <taxon>Hymenobacter</taxon>
    </lineage>
</organism>
<gene>
    <name evidence="2" type="ORF">GCM10023185_17640</name>
</gene>
<dbReference type="InterPro" id="IPR025381">
    <property type="entry name" value="DUF4296"/>
</dbReference>
<feature type="domain" description="DUF4296" evidence="1">
    <location>
        <begin position="23"/>
        <end position="107"/>
    </location>
</feature>
<evidence type="ECO:0000259" key="1">
    <source>
        <dbReference type="Pfam" id="PF14129"/>
    </source>
</evidence>
<dbReference type="EMBL" id="BAABGZ010000017">
    <property type="protein sequence ID" value="GAA4355095.1"/>
    <property type="molecule type" value="Genomic_DNA"/>
</dbReference>
<evidence type="ECO:0000313" key="3">
    <source>
        <dbReference type="Proteomes" id="UP001501153"/>
    </source>
</evidence>
<proteinExistence type="predicted"/>
<name>A0ABP8IB59_9BACT</name>
<dbReference type="Pfam" id="PF14129">
    <property type="entry name" value="DUF4296"/>
    <property type="match status" value="1"/>
</dbReference>
<sequence length="120" mass="13759">MVCLATLALALPACQRPEEPAPPADLLPREKMVRLLTDIHLLEAQVENSRLTPDSARALYLAQHKDLLWRAEVSDSAFQRSYRYYAIHGKDLDEIYGAVIDTLERRERRFGPVTARPPYR</sequence>
<keyword evidence="3" id="KW-1185">Reference proteome</keyword>
<accession>A0ABP8IB59</accession>
<dbReference type="Proteomes" id="UP001501153">
    <property type="component" value="Unassembled WGS sequence"/>
</dbReference>
<protein>
    <recommendedName>
        <fullName evidence="1">DUF4296 domain-containing protein</fullName>
    </recommendedName>
</protein>
<evidence type="ECO:0000313" key="2">
    <source>
        <dbReference type="EMBL" id="GAA4355095.1"/>
    </source>
</evidence>
<reference evidence="3" key="1">
    <citation type="journal article" date="2019" name="Int. J. Syst. Evol. Microbiol.">
        <title>The Global Catalogue of Microorganisms (GCM) 10K type strain sequencing project: providing services to taxonomists for standard genome sequencing and annotation.</title>
        <authorList>
            <consortium name="The Broad Institute Genomics Platform"/>
            <consortium name="The Broad Institute Genome Sequencing Center for Infectious Disease"/>
            <person name="Wu L."/>
            <person name="Ma J."/>
        </authorList>
    </citation>
    <scope>NUCLEOTIDE SEQUENCE [LARGE SCALE GENOMIC DNA]</scope>
    <source>
        <strain evidence="3">JCM 17923</strain>
    </source>
</reference>
<comment type="caution">
    <text evidence="2">The sequence shown here is derived from an EMBL/GenBank/DDBJ whole genome shotgun (WGS) entry which is preliminary data.</text>
</comment>